<dbReference type="Proteomes" id="UP001217089">
    <property type="component" value="Unassembled WGS sequence"/>
</dbReference>
<dbReference type="InterPro" id="IPR017972">
    <property type="entry name" value="Cyt_P450_CS"/>
</dbReference>
<organism evidence="8 9">
    <name type="scientific">Tegillarca granosa</name>
    <name type="common">Malaysian cockle</name>
    <name type="synonym">Anadara granosa</name>
    <dbReference type="NCBI Taxonomy" id="220873"/>
    <lineage>
        <taxon>Eukaryota</taxon>
        <taxon>Metazoa</taxon>
        <taxon>Spiralia</taxon>
        <taxon>Lophotrochozoa</taxon>
        <taxon>Mollusca</taxon>
        <taxon>Bivalvia</taxon>
        <taxon>Autobranchia</taxon>
        <taxon>Pteriomorphia</taxon>
        <taxon>Arcoida</taxon>
        <taxon>Arcoidea</taxon>
        <taxon>Arcidae</taxon>
        <taxon>Tegillarca</taxon>
    </lineage>
</organism>
<evidence type="ECO:0000256" key="2">
    <source>
        <dbReference type="ARBA" id="ARBA00022617"/>
    </source>
</evidence>
<dbReference type="PROSITE" id="PS00086">
    <property type="entry name" value="CYTOCHROME_P450"/>
    <property type="match status" value="1"/>
</dbReference>
<dbReference type="Pfam" id="PF00067">
    <property type="entry name" value="p450"/>
    <property type="match status" value="1"/>
</dbReference>
<keyword evidence="4 7" id="KW-0560">Oxidoreductase</keyword>
<gene>
    <name evidence="8" type="ORF">KUTeg_005509</name>
</gene>
<evidence type="ECO:0000256" key="7">
    <source>
        <dbReference type="RuleBase" id="RU000461"/>
    </source>
</evidence>
<keyword evidence="9" id="KW-1185">Reference proteome</keyword>
<sequence>MLEFIRLKKQQKLKGENDKGKYQNLPPGTMGIPILGETISFLIHKAEFFRQKRKNYGPVFKTHLFGKPTIRVSGRENIRKIIFGENRIVQSSYPASVKMLVGTNSLSMSTGTQHRDRKRQLMKFLSVEFLEMHVMCFSELVQETLRYWSSQSSVEIYAECRYLFMELAAKFLVSVDLSKNEKKVMKKHYQDFSDNLFTLPINLPGFGFNKALNAKRTLKKMFKTIVKNGEKSVNQFPSVLEAYGATLEDQKDIDDEFLDAIVELLWNSSETISSAAFSIVYLLATHPVVMTKLKLELSENGYILEDLNNNVSDTKQTSFKGVQELPYTEAVVKETLRLMPPIGGAYRKVLETFEIEGYTIPKEWTVVFGIRETHEHDENLLDPMNFNPDRWIGNNDASKIGYFPFGGGARGCPGKNFANTVLRIFTVELCRNLNWDLLEQNPELLYFPTPRPKNNLHVRFYDKSAIF</sequence>
<keyword evidence="5 7" id="KW-0408">Iron</keyword>
<proteinExistence type="inferred from homology"/>
<reference evidence="8 9" key="1">
    <citation type="submission" date="2022-12" db="EMBL/GenBank/DDBJ databases">
        <title>Chromosome-level genome of Tegillarca granosa.</title>
        <authorList>
            <person name="Kim J."/>
        </authorList>
    </citation>
    <scope>NUCLEOTIDE SEQUENCE [LARGE SCALE GENOMIC DNA]</scope>
    <source>
        <strain evidence="8">Teg-2019</strain>
        <tissue evidence="8">Adductor muscle</tissue>
    </source>
</reference>
<dbReference type="InterPro" id="IPR036396">
    <property type="entry name" value="Cyt_P450_sf"/>
</dbReference>
<keyword evidence="3 7" id="KW-0479">Metal-binding</keyword>
<dbReference type="InterPro" id="IPR002403">
    <property type="entry name" value="Cyt_P450_E_grp-IV"/>
</dbReference>
<dbReference type="PRINTS" id="PR00385">
    <property type="entry name" value="P450"/>
</dbReference>
<dbReference type="PANTHER" id="PTHR24286:SF384">
    <property type="entry name" value="P450, PUTATIVE (EUROFUNG)-RELATED"/>
    <property type="match status" value="1"/>
</dbReference>
<comment type="caution">
    <text evidence="8">The sequence shown here is derived from an EMBL/GenBank/DDBJ whole genome shotgun (WGS) entry which is preliminary data.</text>
</comment>
<keyword evidence="2 7" id="KW-0349">Heme</keyword>
<evidence type="ECO:0000256" key="3">
    <source>
        <dbReference type="ARBA" id="ARBA00022723"/>
    </source>
</evidence>
<dbReference type="Gene3D" id="1.10.630.10">
    <property type="entry name" value="Cytochrome P450"/>
    <property type="match status" value="1"/>
</dbReference>
<dbReference type="InterPro" id="IPR001128">
    <property type="entry name" value="Cyt_P450"/>
</dbReference>
<comment type="similarity">
    <text evidence="1 7">Belongs to the cytochrome P450 family.</text>
</comment>
<keyword evidence="6 7" id="KW-0503">Monooxygenase</keyword>
<evidence type="ECO:0000256" key="1">
    <source>
        <dbReference type="ARBA" id="ARBA00010617"/>
    </source>
</evidence>
<dbReference type="SUPFAM" id="SSF48264">
    <property type="entry name" value="Cytochrome P450"/>
    <property type="match status" value="1"/>
</dbReference>
<evidence type="ECO:0000256" key="4">
    <source>
        <dbReference type="ARBA" id="ARBA00023002"/>
    </source>
</evidence>
<dbReference type="PRINTS" id="PR00465">
    <property type="entry name" value="EP450IV"/>
</dbReference>
<evidence type="ECO:0000313" key="8">
    <source>
        <dbReference type="EMBL" id="KAJ8317605.1"/>
    </source>
</evidence>
<evidence type="ECO:0000256" key="6">
    <source>
        <dbReference type="ARBA" id="ARBA00023033"/>
    </source>
</evidence>
<evidence type="ECO:0000313" key="9">
    <source>
        <dbReference type="Proteomes" id="UP001217089"/>
    </source>
</evidence>
<dbReference type="PANTHER" id="PTHR24286">
    <property type="entry name" value="CYTOCHROME P450 26"/>
    <property type="match status" value="1"/>
</dbReference>
<name>A0ABQ9FMW9_TEGGR</name>
<dbReference type="EMBL" id="JARBDR010000246">
    <property type="protein sequence ID" value="KAJ8317605.1"/>
    <property type="molecule type" value="Genomic_DNA"/>
</dbReference>
<protein>
    <recommendedName>
        <fullName evidence="10">Cytochrome P450</fullName>
    </recommendedName>
</protein>
<accession>A0ABQ9FMW9</accession>
<evidence type="ECO:0008006" key="10">
    <source>
        <dbReference type="Google" id="ProtNLM"/>
    </source>
</evidence>
<evidence type="ECO:0000256" key="5">
    <source>
        <dbReference type="ARBA" id="ARBA00023004"/>
    </source>
</evidence>